<evidence type="ECO:0000313" key="1">
    <source>
        <dbReference type="EMBL" id="JAQ11562.1"/>
    </source>
</evidence>
<sequence>MLCAEHPTTLKPSPAVYSTRVYVESSPALATSFHPSDAQHPQLRYNRDWRCRNTHCYSDIRTPTPLCPHFWRSSCVSISAMVWCLCTIESLPAQQQQQQ</sequence>
<organism evidence="1">
    <name type="scientific">Lygus hesperus</name>
    <name type="common">Western plant bug</name>
    <dbReference type="NCBI Taxonomy" id="30085"/>
    <lineage>
        <taxon>Eukaryota</taxon>
        <taxon>Metazoa</taxon>
        <taxon>Ecdysozoa</taxon>
        <taxon>Arthropoda</taxon>
        <taxon>Hexapoda</taxon>
        <taxon>Insecta</taxon>
        <taxon>Pterygota</taxon>
        <taxon>Neoptera</taxon>
        <taxon>Paraneoptera</taxon>
        <taxon>Hemiptera</taxon>
        <taxon>Heteroptera</taxon>
        <taxon>Panheteroptera</taxon>
        <taxon>Cimicomorpha</taxon>
        <taxon>Miridae</taxon>
        <taxon>Mirini</taxon>
        <taxon>Lygus</taxon>
    </lineage>
</organism>
<protein>
    <submittedName>
        <fullName evidence="1">Uncharacterized protein</fullName>
    </submittedName>
</protein>
<name>A0A146LY00_LYGHE</name>
<dbReference type="AlphaFoldDB" id="A0A146LY00"/>
<accession>A0A146LY00</accession>
<reference evidence="1" key="1">
    <citation type="journal article" date="2016" name="Gigascience">
        <title>De novo construction of an expanded transcriptome assembly for the western tarnished plant bug, Lygus hesperus.</title>
        <authorList>
            <person name="Tassone E.E."/>
            <person name="Geib S.M."/>
            <person name="Hall B."/>
            <person name="Fabrick J.A."/>
            <person name="Brent C.S."/>
            <person name="Hull J.J."/>
        </authorList>
    </citation>
    <scope>NUCLEOTIDE SEQUENCE</scope>
</reference>
<feature type="non-terminal residue" evidence="1">
    <location>
        <position position="99"/>
    </location>
</feature>
<gene>
    <name evidence="1" type="ORF">g.9599</name>
</gene>
<proteinExistence type="predicted"/>
<dbReference type="EMBL" id="GDHC01007067">
    <property type="protein sequence ID" value="JAQ11562.1"/>
    <property type="molecule type" value="Transcribed_RNA"/>
</dbReference>